<organism evidence="5 6">
    <name type="scientific">Halanaerobium salsuginis</name>
    <dbReference type="NCBI Taxonomy" id="29563"/>
    <lineage>
        <taxon>Bacteria</taxon>
        <taxon>Bacillati</taxon>
        <taxon>Bacillota</taxon>
        <taxon>Clostridia</taxon>
        <taxon>Halanaerobiales</taxon>
        <taxon>Halanaerobiaceae</taxon>
        <taxon>Halanaerobium</taxon>
    </lineage>
</organism>
<dbReference type="GO" id="GO:0005829">
    <property type="term" value="C:cytosol"/>
    <property type="evidence" value="ECO:0007669"/>
    <property type="project" value="TreeGrafter"/>
</dbReference>
<dbReference type="Proteomes" id="UP000199006">
    <property type="component" value="Unassembled WGS sequence"/>
</dbReference>
<keyword evidence="2 3" id="KW-0378">Hydrolase</keyword>
<dbReference type="PANTHER" id="PTHR11049:SF24">
    <property type="entry name" value="CYTOSOLIC ACYL COENZYME A THIOESTER HYDROLASE"/>
    <property type="match status" value="1"/>
</dbReference>
<dbReference type="CDD" id="cd03442">
    <property type="entry name" value="BFIT_BACH"/>
    <property type="match status" value="1"/>
</dbReference>
<dbReference type="GO" id="GO:0052816">
    <property type="term" value="F:long-chain fatty acyl-CoA hydrolase activity"/>
    <property type="evidence" value="ECO:0007669"/>
    <property type="project" value="TreeGrafter"/>
</dbReference>
<evidence type="ECO:0000256" key="2">
    <source>
        <dbReference type="ARBA" id="ARBA00022801"/>
    </source>
</evidence>
<dbReference type="STRING" id="29563.SAMN02983006_00407"/>
<dbReference type="Gene3D" id="3.10.129.10">
    <property type="entry name" value="Hotdog Thioesterase"/>
    <property type="match status" value="1"/>
</dbReference>
<keyword evidence="6" id="KW-1185">Reference proteome</keyword>
<dbReference type="EMBL" id="FOTI01000003">
    <property type="protein sequence ID" value="SFL18394.1"/>
    <property type="molecule type" value="Genomic_DNA"/>
</dbReference>
<evidence type="ECO:0000259" key="4">
    <source>
        <dbReference type="PROSITE" id="PS51770"/>
    </source>
</evidence>
<proteinExistence type="inferred from homology"/>
<dbReference type="Pfam" id="PF03061">
    <property type="entry name" value="4HBT"/>
    <property type="match status" value="1"/>
</dbReference>
<evidence type="ECO:0000256" key="3">
    <source>
        <dbReference type="PROSITE-ProRule" id="PRU01106"/>
    </source>
</evidence>
<accession>A0A1I4FKE4</accession>
<dbReference type="GO" id="GO:0009062">
    <property type="term" value="P:fatty acid catabolic process"/>
    <property type="evidence" value="ECO:0007669"/>
    <property type="project" value="TreeGrafter"/>
</dbReference>
<comment type="similarity">
    <text evidence="1">Belongs to the acyl coenzyme A hydrolase family.</text>
</comment>
<evidence type="ECO:0000256" key="1">
    <source>
        <dbReference type="ARBA" id="ARBA00010458"/>
    </source>
</evidence>
<dbReference type="InterPro" id="IPR006683">
    <property type="entry name" value="Thioestr_dom"/>
</dbReference>
<dbReference type="SUPFAM" id="SSF54637">
    <property type="entry name" value="Thioesterase/thiol ester dehydrase-isomerase"/>
    <property type="match status" value="1"/>
</dbReference>
<feature type="domain" description="HotDog ACOT-type" evidence="4">
    <location>
        <begin position="8"/>
        <end position="120"/>
    </location>
</feature>
<dbReference type="InterPro" id="IPR040170">
    <property type="entry name" value="Cytosol_ACT"/>
</dbReference>
<dbReference type="AlphaFoldDB" id="A0A1I4FKE4"/>
<protein>
    <submittedName>
        <fullName evidence="5">Acyl-CoA hydrolase</fullName>
    </submittedName>
</protein>
<dbReference type="GO" id="GO:0006637">
    <property type="term" value="P:acyl-CoA metabolic process"/>
    <property type="evidence" value="ECO:0007669"/>
    <property type="project" value="TreeGrafter"/>
</dbReference>
<reference evidence="5 6" key="1">
    <citation type="submission" date="2016-10" db="EMBL/GenBank/DDBJ databases">
        <authorList>
            <person name="de Groot N.N."/>
        </authorList>
    </citation>
    <scope>NUCLEOTIDE SEQUENCE [LARGE SCALE GENOMIC DNA]</scope>
    <source>
        <strain evidence="5 6">ATCC 51327</strain>
    </source>
</reference>
<dbReference type="OrthoDB" id="9791628at2"/>
<dbReference type="PANTHER" id="PTHR11049">
    <property type="entry name" value="ACYL COENZYME A THIOESTER HYDROLASE"/>
    <property type="match status" value="1"/>
</dbReference>
<sequence length="156" mass="16935">MRKKKSAATARGEFEFVVEPAMLNHLGILHGGSLVKKFDSSAGYIAAKFSEGKVVTAAMLAVNFDQRIPCGQMVKIKSEIFAVGKSSMKVKVEVLSAAMNGSAYQKAGSAFLVFIGVDDDFKSRQVPELYFDNEAACKRAEELSQQFDQLKEAAQG</sequence>
<dbReference type="RefSeq" id="WP_089858847.1">
    <property type="nucleotide sequence ID" value="NZ_FOTI01000003.1"/>
</dbReference>
<name>A0A1I4FKE4_9FIRM</name>
<dbReference type="InterPro" id="IPR029069">
    <property type="entry name" value="HotDog_dom_sf"/>
</dbReference>
<gene>
    <name evidence="5" type="ORF">SAMN02983006_00407</name>
</gene>
<evidence type="ECO:0000313" key="5">
    <source>
        <dbReference type="EMBL" id="SFL18394.1"/>
    </source>
</evidence>
<dbReference type="InterPro" id="IPR033120">
    <property type="entry name" value="HOTDOG_ACOT"/>
</dbReference>
<dbReference type="PROSITE" id="PS51770">
    <property type="entry name" value="HOTDOG_ACOT"/>
    <property type="match status" value="1"/>
</dbReference>
<evidence type="ECO:0000313" key="6">
    <source>
        <dbReference type="Proteomes" id="UP000199006"/>
    </source>
</evidence>